<dbReference type="SUPFAM" id="SSF52540">
    <property type="entry name" value="P-loop containing nucleoside triphosphate hydrolases"/>
    <property type="match status" value="1"/>
</dbReference>
<dbReference type="InParanoid" id="A0A644FB84"/>
<dbReference type="InterPro" id="IPR027417">
    <property type="entry name" value="P-loop_NTPase"/>
</dbReference>
<comment type="caution">
    <text evidence="2">The sequence shown here is derived from an EMBL/GenBank/DDBJ whole genome shotgun (WGS) entry which is preliminary data.</text>
</comment>
<dbReference type="Proteomes" id="UP000001548">
    <property type="component" value="Unassembled WGS sequence"/>
</dbReference>
<evidence type="ECO:0000313" key="2">
    <source>
        <dbReference type="EMBL" id="KAE8305692.1"/>
    </source>
</evidence>
<protein>
    <submittedName>
        <fullName evidence="2">Uncharacterized protein</fullName>
    </submittedName>
</protein>
<feature type="coiled-coil region" evidence="1">
    <location>
        <begin position="118"/>
        <end position="145"/>
    </location>
</feature>
<proteinExistence type="predicted"/>
<dbReference type="AlphaFoldDB" id="A0A644FB84"/>
<keyword evidence="1" id="KW-0175">Coiled coil</keyword>
<sequence length="314" mass="36082">MPLDLSLKTASTKDALEFREKRFPVSNNCFIPIVGVTGSGKTTIIINLFRLLNEIYRYSHIIYVAANYRQDATLRAANLTQVVLEDYVEFEQEREHTKHVYTASTDLLDVAIMKIYELQDLHAKAEELREQRRQIARAIKIAKDQQPELLEDLVARYITITEEIDSIAPTSDGTRPKVLLAIDDNSGAKAFKVNSENNLVYRLIRDRRHHNTSVLACIHNLKAFHAPFRMHATEFIFTAGLNSQALKDVYEDLGNIFPIINEKAQDGTKACDLFCGLYDKVTGVYPNDESRRYYFLTVFRNARELRENFDTVLK</sequence>
<evidence type="ECO:0000313" key="3">
    <source>
        <dbReference type="Proteomes" id="UP000001548"/>
    </source>
</evidence>
<gene>
    <name evidence="2" type="ORF">GL50803_0025071</name>
</gene>
<accession>A0A644FB84</accession>
<reference evidence="2 3" key="1">
    <citation type="journal article" date="2007" name="Science">
        <title>Genomic minimalism in the early diverging intestinal parasite Giardia lamblia.</title>
        <authorList>
            <person name="Morrison H.G."/>
            <person name="McArthur A.G."/>
            <person name="Gillin F.D."/>
            <person name="Aley S.B."/>
            <person name="Adam R.D."/>
            <person name="Olsen G.J."/>
            <person name="Best A.A."/>
            <person name="Cande W.Z."/>
            <person name="Chen F."/>
            <person name="Cipriano M.J."/>
            <person name="Davids B.J."/>
            <person name="Dawson S.C."/>
            <person name="Elmendorf H.G."/>
            <person name="Hehl A.B."/>
            <person name="Holder M.E."/>
            <person name="Huse S.M."/>
            <person name="Kim U.U."/>
            <person name="Lasek-Nesselquist E."/>
            <person name="Manning G."/>
            <person name="Nigam A."/>
            <person name="Nixon J.E."/>
            <person name="Palm D."/>
            <person name="Passamaneck N.E."/>
            <person name="Prabhu A."/>
            <person name="Reich C.I."/>
            <person name="Reiner D.S."/>
            <person name="Samuelson J."/>
            <person name="Svard S.G."/>
            <person name="Sogin M.L."/>
        </authorList>
    </citation>
    <scope>NUCLEOTIDE SEQUENCE [LARGE SCALE GENOMIC DNA]</scope>
    <source>
        <strain evidence="2 3">WB C6</strain>
    </source>
</reference>
<evidence type="ECO:0000256" key="1">
    <source>
        <dbReference type="SAM" id="Coils"/>
    </source>
</evidence>
<organism evidence="2 3">
    <name type="scientific">Giardia intestinalis (strain ATCC 50803 / WB clone C6)</name>
    <name type="common">Giardia lamblia</name>
    <dbReference type="NCBI Taxonomy" id="184922"/>
    <lineage>
        <taxon>Eukaryota</taxon>
        <taxon>Metamonada</taxon>
        <taxon>Diplomonadida</taxon>
        <taxon>Hexamitidae</taxon>
        <taxon>Giardiinae</taxon>
        <taxon>Giardia</taxon>
    </lineage>
</organism>
<keyword evidence="3" id="KW-1185">Reference proteome</keyword>
<dbReference type="EMBL" id="AACB03000001">
    <property type="protein sequence ID" value="KAE8305692.1"/>
    <property type="molecule type" value="Genomic_DNA"/>
</dbReference>
<name>A0A644FB84_GIAIC</name>